<evidence type="ECO:0000313" key="1">
    <source>
        <dbReference type="EMBL" id="WAR06470.1"/>
    </source>
</evidence>
<reference evidence="1" key="1">
    <citation type="submission" date="2022-11" db="EMBL/GenBank/DDBJ databases">
        <title>Centuries of genome instability and evolution in soft-shell clam transmissible cancer (bioRxiv).</title>
        <authorList>
            <person name="Hart S.F.M."/>
            <person name="Yonemitsu M.A."/>
            <person name="Giersch R.M."/>
            <person name="Beal B.F."/>
            <person name="Arriagada G."/>
            <person name="Davis B.W."/>
            <person name="Ostrander E.A."/>
            <person name="Goff S.P."/>
            <person name="Metzger M.J."/>
        </authorList>
    </citation>
    <scope>NUCLEOTIDE SEQUENCE</scope>
    <source>
        <strain evidence="1">MELC-2E11</strain>
        <tissue evidence="1">Siphon/mantle</tissue>
    </source>
</reference>
<sequence length="64" mass="7260">MMNNISLNETNDTRTALYDAIIALYFKGTLSRFSWPDIELFMAGHQVVHGHTSSCSWSDSLSFM</sequence>
<name>A0ABY7E8W6_MYAAR</name>
<accession>A0ABY7E8W6</accession>
<proteinExistence type="predicted"/>
<protein>
    <submittedName>
        <fullName evidence="1">Uncharacterized protein</fullName>
    </submittedName>
</protein>
<keyword evidence="2" id="KW-1185">Reference proteome</keyword>
<feature type="non-terminal residue" evidence="1">
    <location>
        <position position="1"/>
    </location>
</feature>
<organism evidence="1 2">
    <name type="scientific">Mya arenaria</name>
    <name type="common">Soft-shell clam</name>
    <dbReference type="NCBI Taxonomy" id="6604"/>
    <lineage>
        <taxon>Eukaryota</taxon>
        <taxon>Metazoa</taxon>
        <taxon>Spiralia</taxon>
        <taxon>Lophotrochozoa</taxon>
        <taxon>Mollusca</taxon>
        <taxon>Bivalvia</taxon>
        <taxon>Autobranchia</taxon>
        <taxon>Heteroconchia</taxon>
        <taxon>Euheterodonta</taxon>
        <taxon>Imparidentia</taxon>
        <taxon>Neoheterodontei</taxon>
        <taxon>Myida</taxon>
        <taxon>Myoidea</taxon>
        <taxon>Myidae</taxon>
        <taxon>Mya</taxon>
    </lineage>
</organism>
<gene>
    <name evidence="1" type="ORF">MAR_021839</name>
</gene>
<dbReference type="Proteomes" id="UP001164746">
    <property type="component" value="Chromosome 5"/>
</dbReference>
<dbReference type="EMBL" id="CP111016">
    <property type="protein sequence ID" value="WAR06470.1"/>
    <property type="molecule type" value="Genomic_DNA"/>
</dbReference>
<evidence type="ECO:0000313" key="2">
    <source>
        <dbReference type="Proteomes" id="UP001164746"/>
    </source>
</evidence>